<protein>
    <submittedName>
        <fullName evidence="3">CYTH domain-containing protein</fullName>
    </submittedName>
</protein>
<feature type="domain" description="CYTH" evidence="1">
    <location>
        <begin position="21"/>
        <end position="100"/>
    </location>
</feature>
<dbReference type="InterPro" id="IPR008173">
    <property type="entry name" value="Adenylyl_cyclase_CyaB"/>
</dbReference>
<evidence type="ECO:0000313" key="2">
    <source>
        <dbReference type="Proteomes" id="UP000050741"/>
    </source>
</evidence>
<dbReference type="WBParaSite" id="GPLIN_001626900">
    <property type="protein sequence ID" value="GPLIN_001626900"/>
    <property type="gene ID" value="GPLIN_001626900"/>
</dbReference>
<proteinExistence type="predicted"/>
<dbReference type="AlphaFoldDB" id="A0A183CTR1"/>
<reference evidence="3" key="2">
    <citation type="submission" date="2016-06" db="UniProtKB">
        <authorList>
            <consortium name="WormBaseParasite"/>
        </authorList>
    </citation>
    <scope>IDENTIFICATION</scope>
</reference>
<reference evidence="2" key="1">
    <citation type="submission" date="2014-05" db="EMBL/GenBank/DDBJ databases">
        <title>The genome and life-stage specific transcriptomes of Globodera pallida elucidate key aspects of plant parasitism by a cyst nematode.</title>
        <authorList>
            <person name="Cotton J.A."/>
            <person name="Lilley C.J."/>
            <person name="Jones L.M."/>
            <person name="Kikuchi T."/>
            <person name="Reid A.J."/>
            <person name="Thorpe P."/>
            <person name="Tsai I.J."/>
            <person name="Beasley H."/>
            <person name="Blok V."/>
            <person name="Cock P.J.A."/>
            <person name="Van den Akker S.E."/>
            <person name="Holroyd N."/>
            <person name="Hunt M."/>
            <person name="Mantelin S."/>
            <person name="Naghra H."/>
            <person name="Pain A."/>
            <person name="Palomares-Rius J.E."/>
            <person name="Zarowiecki M."/>
            <person name="Berriman M."/>
            <person name="Jones J.T."/>
            <person name="Urwin P.E."/>
        </authorList>
    </citation>
    <scope>NUCLEOTIDE SEQUENCE [LARGE SCALE GENOMIC DNA]</scope>
    <source>
        <strain evidence="2">Lindley</strain>
    </source>
</reference>
<sequence>RKAELIFYDRVDVEDAKLSDYVKTEVDDATAMKEPLSRAIGISGIVRKTRTVFIYKGQTRVHLDRVDGLGDFLEFEVCLTNDQTVQGGQQIADDLLQLLNVRKCALVKGAYFDHLTK</sequence>
<accession>A0A183CTR1</accession>
<dbReference type="SUPFAM" id="SSF55154">
    <property type="entry name" value="CYTH-like phosphatases"/>
    <property type="match status" value="1"/>
</dbReference>
<keyword evidence="2" id="KW-1185">Reference proteome</keyword>
<dbReference type="PANTHER" id="PTHR21028">
    <property type="entry name" value="SI:CH211-156B7.4"/>
    <property type="match status" value="1"/>
</dbReference>
<dbReference type="InterPro" id="IPR023577">
    <property type="entry name" value="CYTH_domain"/>
</dbReference>
<dbReference type="PANTHER" id="PTHR21028:SF2">
    <property type="entry name" value="CYTH DOMAIN-CONTAINING PROTEIN"/>
    <property type="match status" value="1"/>
</dbReference>
<dbReference type="GO" id="GO:0016462">
    <property type="term" value="F:pyrophosphatase activity"/>
    <property type="evidence" value="ECO:0007669"/>
    <property type="project" value="UniProtKB-ARBA"/>
</dbReference>
<organism evidence="2 3">
    <name type="scientific">Globodera pallida</name>
    <name type="common">Potato cyst nematode worm</name>
    <name type="synonym">Heterodera pallida</name>
    <dbReference type="NCBI Taxonomy" id="36090"/>
    <lineage>
        <taxon>Eukaryota</taxon>
        <taxon>Metazoa</taxon>
        <taxon>Ecdysozoa</taxon>
        <taxon>Nematoda</taxon>
        <taxon>Chromadorea</taxon>
        <taxon>Rhabditida</taxon>
        <taxon>Tylenchina</taxon>
        <taxon>Tylenchomorpha</taxon>
        <taxon>Tylenchoidea</taxon>
        <taxon>Heteroderidae</taxon>
        <taxon>Heteroderinae</taxon>
        <taxon>Globodera</taxon>
    </lineage>
</organism>
<name>A0A183CTR1_GLOPA</name>
<dbReference type="Pfam" id="PF01928">
    <property type="entry name" value="CYTH"/>
    <property type="match status" value="1"/>
</dbReference>
<evidence type="ECO:0000313" key="3">
    <source>
        <dbReference type="WBParaSite" id="GPLIN_001626900"/>
    </source>
</evidence>
<dbReference type="InterPro" id="IPR033469">
    <property type="entry name" value="CYTH-like_dom_sf"/>
</dbReference>
<evidence type="ECO:0000259" key="1">
    <source>
        <dbReference type="Pfam" id="PF01928"/>
    </source>
</evidence>
<dbReference type="CDD" id="cd07890">
    <property type="entry name" value="CYTH-like_AC_IV-like"/>
    <property type="match status" value="1"/>
</dbReference>
<dbReference type="Gene3D" id="2.40.320.10">
    <property type="entry name" value="Hypothetical Protein Pfu-838710-001"/>
    <property type="match status" value="1"/>
</dbReference>
<dbReference type="Proteomes" id="UP000050741">
    <property type="component" value="Unassembled WGS sequence"/>
</dbReference>